<dbReference type="Proteomes" id="UP000195412">
    <property type="component" value="Chromosome I"/>
</dbReference>
<dbReference type="InterPro" id="IPR050109">
    <property type="entry name" value="HTH-type_TetR-like_transc_reg"/>
</dbReference>
<accession>A0A1Y6K0Y3</accession>
<dbReference type="EMBL" id="LT854705">
    <property type="protein sequence ID" value="SMS14753.1"/>
    <property type="molecule type" value="Genomic_DNA"/>
</dbReference>
<evidence type="ECO:0000256" key="1">
    <source>
        <dbReference type="ARBA" id="ARBA00023015"/>
    </source>
</evidence>
<feature type="domain" description="HTH tetR-type" evidence="5">
    <location>
        <begin position="15"/>
        <end position="75"/>
    </location>
</feature>
<dbReference type="InterPro" id="IPR001647">
    <property type="entry name" value="HTH_TetR"/>
</dbReference>
<organism evidence="6 7">
    <name type="scientific">Levilactobacillus zymae</name>
    <dbReference type="NCBI Taxonomy" id="267363"/>
    <lineage>
        <taxon>Bacteria</taxon>
        <taxon>Bacillati</taxon>
        <taxon>Bacillota</taxon>
        <taxon>Bacilli</taxon>
        <taxon>Lactobacillales</taxon>
        <taxon>Lactobacillaceae</taxon>
        <taxon>Levilactobacillus</taxon>
    </lineage>
</organism>
<evidence type="ECO:0000256" key="3">
    <source>
        <dbReference type="ARBA" id="ARBA00023163"/>
    </source>
</evidence>
<dbReference type="Pfam" id="PF00440">
    <property type="entry name" value="TetR_N"/>
    <property type="match status" value="1"/>
</dbReference>
<dbReference type="FunFam" id="1.10.10.60:FF:000141">
    <property type="entry name" value="TetR family transcriptional regulator"/>
    <property type="match status" value="1"/>
</dbReference>
<dbReference type="PROSITE" id="PS50977">
    <property type="entry name" value="HTH_TETR_2"/>
    <property type="match status" value="1"/>
</dbReference>
<dbReference type="InterPro" id="IPR009057">
    <property type="entry name" value="Homeodomain-like_sf"/>
</dbReference>
<gene>
    <name evidence="6" type="ORF">LZ3411_1703</name>
</gene>
<dbReference type="PRINTS" id="PR00455">
    <property type="entry name" value="HTHTETR"/>
</dbReference>
<dbReference type="Gene3D" id="1.10.357.10">
    <property type="entry name" value="Tetracycline Repressor, domain 2"/>
    <property type="match status" value="1"/>
</dbReference>
<keyword evidence="2 4" id="KW-0238">DNA-binding</keyword>
<dbReference type="InterPro" id="IPR023772">
    <property type="entry name" value="DNA-bd_HTH_TetR-type_CS"/>
</dbReference>
<evidence type="ECO:0000256" key="4">
    <source>
        <dbReference type="PROSITE-ProRule" id="PRU00335"/>
    </source>
</evidence>
<evidence type="ECO:0000313" key="7">
    <source>
        <dbReference type="Proteomes" id="UP000195412"/>
    </source>
</evidence>
<sequence>MKGTDNGMKRKEQLTQTYAAILAAAREQFLSRGYQATSTREIARQVGITQPALYHHFNDKEAIFLAVVEEVGHETQTGITQVNAQVQAGTLTDPVEALAAVTEVLLSVHPRDVFSVLHGSFRYLAPSNKGQLGQLLMQDYLGPLAAFFDLGLVTLRPHLSAQEAASFYLTSLSPLFNNFHQVGPADASKHEQIVILLRLILFGIATEK</sequence>
<name>A0A1Y6K0Y3_9LACO</name>
<evidence type="ECO:0000256" key="2">
    <source>
        <dbReference type="ARBA" id="ARBA00023125"/>
    </source>
</evidence>
<dbReference type="PROSITE" id="PS01081">
    <property type="entry name" value="HTH_TETR_1"/>
    <property type="match status" value="1"/>
</dbReference>
<evidence type="ECO:0000313" key="6">
    <source>
        <dbReference type="EMBL" id="SMS14753.1"/>
    </source>
</evidence>
<dbReference type="GO" id="GO:0003700">
    <property type="term" value="F:DNA-binding transcription factor activity"/>
    <property type="evidence" value="ECO:0007669"/>
    <property type="project" value="TreeGrafter"/>
</dbReference>
<dbReference type="GO" id="GO:0045892">
    <property type="term" value="P:negative regulation of DNA-templated transcription"/>
    <property type="evidence" value="ECO:0007669"/>
    <property type="project" value="UniProtKB-ARBA"/>
</dbReference>
<reference evidence="7" key="1">
    <citation type="submission" date="2017-05" db="EMBL/GenBank/DDBJ databases">
        <authorList>
            <person name="Papadimitriou K."/>
        </authorList>
    </citation>
    <scope>NUCLEOTIDE SEQUENCE [LARGE SCALE GENOMIC DNA]</scope>
    <source>
        <strain evidence="7">ACA-DC 3411</strain>
    </source>
</reference>
<keyword evidence="3" id="KW-0804">Transcription</keyword>
<dbReference type="AlphaFoldDB" id="A0A1Y6K0Y3"/>
<dbReference type="PANTHER" id="PTHR30055:SF226">
    <property type="entry name" value="HTH-TYPE TRANSCRIPTIONAL REGULATOR PKSA"/>
    <property type="match status" value="1"/>
</dbReference>
<protein>
    <submittedName>
        <fullName evidence="6">Transcriptional regulator, TetR family</fullName>
    </submittedName>
</protein>
<dbReference type="SUPFAM" id="SSF46689">
    <property type="entry name" value="Homeodomain-like"/>
    <property type="match status" value="1"/>
</dbReference>
<dbReference type="KEGG" id="lzy:LZ3411_1703"/>
<proteinExistence type="predicted"/>
<dbReference type="GO" id="GO:0000976">
    <property type="term" value="F:transcription cis-regulatory region binding"/>
    <property type="evidence" value="ECO:0007669"/>
    <property type="project" value="TreeGrafter"/>
</dbReference>
<feature type="DNA-binding region" description="H-T-H motif" evidence="4">
    <location>
        <begin position="38"/>
        <end position="57"/>
    </location>
</feature>
<keyword evidence="1" id="KW-0805">Transcription regulation</keyword>
<dbReference type="PANTHER" id="PTHR30055">
    <property type="entry name" value="HTH-TYPE TRANSCRIPTIONAL REGULATOR RUTR"/>
    <property type="match status" value="1"/>
</dbReference>
<evidence type="ECO:0000259" key="5">
    <source>
        <dbReference type="PROSITE" id="PS50977"/>
    </source>
</evidence>